<dbReference type="Proteomes" id="UP001196413">
    <property type="component" value="Unassembled WGS sequence"/>
</dbReference>
<evidence type="ECO:0000313" key="2">
    <source>
        <dbReference type="Proteomes" id="UP001196413"/>
    </source>
</evidence>
<accession>A0AAD5RE41</accession>
<reference evidence="1" key="1">
    <citation type="submission" date="2021-06" db="EMBL/GenBank/DDBJ databases">
        <title>Parelaphostrongylus tenuis whole genome reference sequence.</title>
        <authorList>
            <person name="Garwood T.J."/>
            <person name="Larsen P.A."/>
            <person name="Fountain-Jones N.M."/>
            <person name="Garbe J.R."/>
            <person name="Macchietto M.G."/>
            <person name="Kania S.A."/>
            <person name="Gerhold R.W."/>
            <person name="Richards J.E."/>
            <person name="Wolf T.M."/>
        </authorList>
    </citation>
    <scope>NUCLEOTIDE SEQUENCE</scope>
    <source>
        <strain evidence="1">MNPRO001-30</strain>
        <tissue evidence="1">Meninges</tissue>
    </source>
</reference>
<dbReference type="EMBL" id="JAHQIW010007448">
    <property type="protein sequence ID" value="KAJ1374321.1"/>
    <property type="molecule type" value="Genomic_DNA"/>
</dbReference>
<comment type="caution">
    <text evidence="1">The sequence shown here is derived from an EMBL/GenBank/DDBJ whole genome shotgun (WGS) entry which is preliminary data.</text>
</comment>
<organism evidence="1 2">
    <name type="scientific">Parelaphostrongylus tenuis</name>
    <name type="common">Meningeal worm</name>
    <dbReference type="NCBI Taxonomy" id="148309"/>
    <lineage>
        <taxon>Eukaryota</taxon>
        <taxon>Metazoa</taxon>
        <taxon>Ecdysozoa</taxon>
        <taxon>Nematoda</taxon>
        <taxon>Chromadorea</taxon>
        <taxon>Rhabditida</taxon>
        <taxon>Rhabditina</taxon>
        <taxon>Rhabditomorpha</taxon>
        <taxon>Strongyloidea</taxon>
        <taxon>Metastrongylidae</taxon>
        <taxon>Parelaphostrongylus</taxon>
    </lineage>
</organism>
<name>A0AAD5RE41_PARTN</name>
<proteinExistence type="predicted"/>
<sequence length="90" mass="10281">MILAGDSQWLRRVLVAWSPEFISSLQIYSGYVYVVYRRFSSISNLRMVPVLDGDSKKPISFAGQELFVVFHRNGQVKESYESQSESKSSP</sequence>
<dbReference type="AlphaFoldDB" id="A0AAD5RE41"/>
<evidence type="ECO:0000313" key="1">
    <source>
        <dbReference type="EMBL" id="KAJ1374321.1"/>
    </source>
</evidence>
<gene>
    <name evidence="1" type="ORF">KIN20_036988</name>
</gene>
<protein>
    <submittedName>
        <fullName evidence="1">Uncharacterized protein</fullName>
    </submittedName>
</protein>
<keyword evidence="2" id="KW-1185">Reference proteome</keyword>